<dbReference type="EMBL" id="GL438237">
    <property type="protein sequence ID" value="EFN69262.1"/>
    <property type="molecule type" value="Genomic_DNA"/>
</dbReference>
<dbReference type="GO" id="GO:0003351">
    <property type="term" value="P:epithelial cilium movement involved in extracellular fluid movement"/>
    <property type="evidence" value="ECO:0007669"/>
    <property type="project" value="TreeGrafter"/>
</dbReference>
<dbReference type="GO" id="GO:0005576">
    <property type="term" value="C:extracellular region"/>
    <property type="evidence" value="ECO:0007669"/>
    <property type="project" value="GOC"/>
</dbReference>
<keyword evidence="2" id="KW-1185">Reference proteome</keyword>
<dbReference type="InterPro" id="IPR026173">
    <property type="entry name" value="SPAG17"/>
</dbReference>
<feature type="non-terminal residue" evidence="1">
    <location>
        <position position="154"/>
    </location>
</feature>
<dbReference type="GO" id="GO:1904158">
    <property type="term" value="P:axonemal central apparatus assembly"/>
    <property type="evidence" value="ECO:0007669"/>
    <property type="project" value="TreeGrafter"/>
</dbReference>
<dbReference type="InParanoid" id="E2ABE1"/>
<sequence>HVDDVPYKGPSLYVVLSGFHDPDLPAELLNIGIPLVCMLEIKLPGEQYVAYHETKEQDFISHDKTRFSEDYRIDVNKLDEFWTITRERFANLSVYPIYSDIASLTLSPAALPETLNITEKKFLKRDIHDRALRTLYHLYDLYRQHAKYLKSMKL</sequence>
<dbReference type="PANTHER" id="PTHR21963:SF1">
    <property type="entry name" value="SPERM-ASSOCIATED ANTIGEN 17"/>
    <property type="match status" value="1"/>
</dbReference>
<reference evidence="1 2" key="1">
    <citation type="journal article" date="2010" name="Science">
        <title>Genomic comparison of the ants Camponotus floridanus and Harpegnathos saltator.</title>
        <authorList>
            <person name="Bonasio R."/>
            <person name="Zhang G."/>
            <person name="Ye C."/>
            <person name="Mutti N.S."/>
            <person name="Fang X."/>
            <person name="Qin N."/>
            <person name="Donahue G."/>
            <person name="Yang P."/>
            <person name="Li Q."/>
            <person name="Li C."/>
            <person name="Zhang P."/>
            <person name="Huang Z."/>
            <person name="Berger S.L."/>
            <person name="Reinberg D."/>
            <person name="Wang J."/>
            <person name="Liebig J."/>
        </authorList>
    </citation>
    <scope>NUCLEOTIDE SEQUENCE [LARGE SCALE GENOMIC DNA]</scope>
    <source>
        <strain evidence="2">C129</strain>
    </source>
</reference>
<protein>
    <submittedName>
        <fullName evidence="1">Sperm-associated antigen 17</fullName>
    </submittedName>
</protein>
<dbReference type="OrthoDB" id="10257153at2759"/>
<evidence type="ECO:0000313" key="1">
    <source>
        <dbReference type="EMBL" id="EFN69262.1"/>
    </source>
</evidence>
<proteinExistence type="predicted"/>
<organism evidence="2">
    <name type="scientific">Camponotus floridanus</name>
    <name type="common">Florida carpenter ant</name>
    <dbReference type="NCBI Taxonomy" id="104421"/>
    <lineage>
        <taxon>Eukaryota</taxon>
        <taxon>Metazoa</taxon>
        <taxon>Ecdysozoa</taxon>
        <taxon>Arthropoda</taxon>
        <taxon>Hexapoda</taxon>
        <taxon>Insecta</taxon>
        <taxon>Pterygota</taxon>
        <taxon>Neoptera</taxon>
        <taxon>Endopterygota</taxon>
        <taxon>Hymenoptera</taxon>
        <taxon>Apocrita</taxon>
        <taxon>Aculeata</taxon>
        <taxon>Formicoidea</taxon>
        <taxon>Formicidae</taxon>
        <taxon>Formicinae</taxon>
        <taxon>Camponotus</taxon>
    </lineage>
</organism>
<dbReference type="GO" id="GO:1990716">
    <property type="term" value="C:axonemal central apparatus"/>
    <property type="evidence" value="ECO:0007669"/>
    <property type="project" value="TreeGrafter"/>
</dbReference>
<gene>
    <name evidence="1" type="ORF">EAG_13940</name>
</gene>
<evidence type="ECO:0000313" key="2">
    <source>
        <dbReference type="Proteomes" id="UP000000311"/>
    </source>
</evidence>
<name>E2ABE1_CAMFO</name>
<feature type="non-terminal residue" evidence="1">
    <location>
        <position position="1"/>
    </location>
</feature>
<dbReference type="Proteomes" id="UP000000311">
    <property type="component" value="Unassembled WGS sequence"/>
</dbReference>
<accession>E2ABE1</accession>
<dbReference type="STRING" id="104421.E2ABE1"/>
<dbReference type="AlphaFoldDB" id="E2ABE1"/>
<dbReference type="PANTHER" id="PTHR21963">
    <property type="entry name" value="PF6"/>
    <property type="match status" value="1"/>
</dbReference>